<evidence type="ECO:0000256" key="2">
    <source>
        <dbReference type="ARBA" id="ARBA00004529"/>
    </source>
</evidence>
<evidence type="ECO:0000256" key="13">
    <source>
        <dbReference type="ARBA" id="ARBA00093507"/>
    </source>
</evidence>
<feature type="region of interest" description="Disordered" evidence="14">
    <location>
        <begin position="181"/>
        <end position="228"/>
    </location>
</feature>
<accession>A0A9P4S3C4</accession>
<dbReference type="OrthoDB" id="283815at2759"/>
<keyword evidence="6" id="KW-0597">Phosphoprotein</keyword>
<gene>
    <name evidence="15" type="ORF">M501DRAFT_943640</name>
</gene>
<keyword evidence="8" id="KW-0007">Acetylation</keyword>
<comment type="caution">
    <text evidence="15">The sequence shown here is derived from an EMBL/GenBank/DDBJ whole genome shotgun (WGS) entry which is preliminary data.</text>
</comment>
<evidence type="ECO:0000256" key="5">
    <source>
        <dbReference type="ARBA" id="ARBA00022499"/>
    </source>
</evidence>
<reference evidence="15" key="1">
    <citation type="journal article" date="2020" name="Stud. Mycol.">
        <title>101 Dothideomycetes genomes: a test case for predicting lifestyles and emergence of pathogens.</title>
        <authorList>
            <person name="Haridas S."/>
            <person name="Albert R."/>
            <person name="Binder M."/>
            <person name="Bloem J."/>
            <person name="Labutti K."/>
            <person name="Salamov A."/>
            <person name="Andreopoulos B."/>
            <person name="Baker S."/>
            <person name="Barry K."/>
            <person name="Bills G."/>
            <person name="Bluhm B."/>
            <person name="Cannon C."/>
            <person name="Castanera R."/>
            <person name="Culley D."/>
            <person name="Daum C."/>
            <person name="Ezra D."/>
            <person name="Gonzalez J."/>
            <person name="Henrissat B."/>
            <person name="Kuo A."/>
            <person name="Liang C."/>
            <person name="Lipzen A."/>
            <person name="Lutzoni F."/>
            <person name="Magnuson J."/>
            <person name="Mondo S."/>
            <person name="Nolan M."/>
            <person name="Ohm R."/>
            <person name="Pangilinan J."/>
            <person name="Park H.-J."/>
            <person name="Ramirez L."/>
            <person name="Alfaro M."/>
            <person name="Sun H."/>
            <person name="Tritt A."/>
            <person name="Yoshinaga Y."/>
            <person name="Zwiers L.-H."/>
            <person name="Turgeon B."/>
            <person name="Goodwin S."/>
            <person name="Spatafora J."/>
            <person name="Crous P."/>
            <person name="Grigoriev I."/>
        </authorList>
    </citation>
    <scope>NUCLEOTIDE SEQUENCE</scope>
    <source>
        <strain evidence="15">CBS 101060</strain>
    </source>
</reference>
<evidence type="ECO:0000256" key="4">
    <source>
        <dbReference type="ARBA" id="ARBA00022490"/>
    </source>
</evidence>
<keyword evidence="4" id="KW-0963">Cytoplasm</keyword>
<name>A0A9P4S3C4_9PEZI</name>
<evidence type="ECO:0000256" key="1">
    <source>
        <dbReference type="ARBA" id="ARBA00004300"/>
    </source>
</evidence>
<evidence type="ECO:0000313" key="15">
    <source>
        <dbReference type="EMBL" id="KAF2834711.1"/>
    </source>
</evidence>
<keyword evidence="5" id="KW-1017">Isopeptide bond</keyword>
<dbReference type="Pfam" id="PF05502">
    <property type="entry name" value="Dynactin_p62"/>
    <property type="match status" value="1"/>
</dbReference>
<dbReference type="PANTHER" id="PTHR13034">
    <property type="entry name" value="DYNACTIN P62 SUBUNIT"/>
    <property type="match status" value="1"/>
</dbReference>
<keyword evidence="16" id="KW-1185">Reference proteome</keyword>
<dbReference type="PANTHER" id="PTHR13034:SF2">
    <property type="entry name" value="DYNACTIN SUBUNIT 4"/>
    <property type="match status" value="1"/>
</dbReference>
<evidence type="ECO:0000313" key="16">
    <source>
        <dbReference type="Proteomes" id="UP000799429"/>
    </source>
</evidence>
<evidence type="ECO:0000256" key="8">
    <source>
        <dbReference type="ARBA" id="ARBA00022990"/>
    </source>
</evidence>
<evidence type="ECO:0000256" key="3">
    <source>
        <dbReference type="ARBA" id="ARBA00004657"/>
    </source>
</evidence>
<dbReference type="Proteomes" id="UP000799429">
    <property type="component" value="Unassembled WGS sequence"/>
</dbReference>
<comment type="subunit">
    <text evidence="13">Subunit of dynactin, a multiprotein complex part of a tripartite complex with dynein and a adapter, such as BICDL1, BICD2 or HOOK3. The dynactin complex is built around ACTR1A/ACTB filament and consists of an actin-related filament composed of a shoulder domain, a pointed end and a barbed end. Its length is defined by its flexible shoulder domain. The soulder is composed of 2 DCTN1 subunits, 4 DCTN2 and 2 DCTN3. The 4 DCNT2 (via N-terminus) bind the ACTR1A filament and act as molecular rulers to determine the length. The pointed end is important for binding dynein-dynactin cargo adapters. Consists of 4 subunits: ACTR10, DCNT4, DCTN5 and DCTN6. The barbed end is composed of a CAPZA1:CAPZB heterodimers, which binds ACTR1A/ACTB filament and dynactin and stabilizes dynactin. Interacts with ATP7B, but not ATP7A, in a copper-dependent manner. Interacts with ANK2; this interaction is required for localization at costameres. Interacts with N4BP2L1.</text>
</comment>
<sequence>MAQPFPYTYYACSCTDDTTTSSKGAFTRARFSANENDDEEDQTFDPRSPRANYSLFPLENLLYCAECQTVRCSRCVTEEIACWFCPSCLFEVPSSMVRSEGNRCTRNCYNCPICTSPMTVNPLDTQDRLVVPDAASVPGGPFYLSCPYCAWSSLDIGIKFERASNITGQLARIKNGGKVVPTLKERERERDRKREKDDKRHFEESTQPSSSSPLGSIDEDTQEAPNSEETFSDLTAFYKNQISISNNTNGSMFNPHDINFGSPSSITRLMSLYGRPGAKPAKKDKPQSMREAYGSTEGFFEVSNSSEDELIERIRTLGWSGTTSIEQRSNQPPHNSSARFLDDIRPIPTLLRTKQSKRCRSCRNILVRPDNKVSSTRYKIKLLALNYIPRVTIRALAPPPPVPSTSTLSNATALRPTFDYDHLQPSKPTHFLLTLRNPLFDPLKVTLATPSYTSGRINHKVTIMCPQFDVGANTDVWDEALNAGTGSKLRNPTSSMSGSSDNGGMQVEAGKIWEKGRNWTSVIVEVIPGRKPISLPGSFGSPAYQEEELDEDDDVLEIPVFVRLEYEVEADKEEKVGGSMGQKTKKEDAFWCVLGVGRVVV</sequence>
<proteinExistence type="inferred from homology"/>
<dbReference type="AlphaFoldDB" id="A0A9P4S3C4"/>
<dbReference type="GO" id="GO:0001725">
    <property type="term" value="C:stress fiber"/>
    <property type="evidence" value="ECO:0007669"/>
    <property type="project" value="UniProtKB-SubCell"/>
</dbReference>
<dbReference type="GO" id="GO:0005869">
    <property type="term" value="C:dynactin complex"/>
    <property type="evidence" value="ECO:0007669"/>
    <property type="project" value="InterPro"/>
</dbReference>
<evidence type="ECO:0000256" key="9">
    <source>
        <dbReference type="ARBA" id="ARBA00023054"/>
    </source>
</evidence>
<dbReference type="EMBL" id="MU006115">
    <property type="protein sequence ID" value="KAF2834711.1"/>
    <property type="molecule type" value="Genomic_DNA"/>
</dbReference>
<evidence type="ECO:0000256" key="12">
    <source>
        <dbReference type="ARBA" id="ARBA00034864"/>
    </source>
</evidence>
<protein>
    <recommendedName>
        <fullName evidence="12">Dynactin subunit 4</fullName>
    </recommendedName>
</protein>
<evidence type="ECO:0000256" key="10">
    <source>
        <dbReference type="ARBA" id="ARBA00023212"/>
    </source>
</evidence>
<evidence type="ECO:0000256" key="14">
    <source>
        <dbReference type="SAM" id="MobiDB-lite"/>
    </source>
</evidence>
<keyword evidence="10" id="KW-0206">Cytoskeleton</keyword>
<evidence type="ECO:0000256" key="11">
    <source>
        <dbReference type="ARBA" id="ARBA00034776"/>
    </source>
</evidence>
<comment type="similarity">
    <text evidence="11">Belongs to the dynactin subunit 4 family.</text>
</comment>
<feature type="compositionally biased region" description="Basic and acidic residues" evidence="14">
    <location>
        <begin position="183"/>
        <end position="204"/>
    </location>
</feature>
<keyword evidence="7" id="KW-0832">Ubl conjugation</keyword>
<dbReference type="InterPro" id="IPR008603">
    <property type="entry name" value="DCTN4"/>
</dbReference>
<organism evidence="15 16">
    <name type="scientific">Patellaria atrata CBS 101060</name>
    <dbReference type="NCBI Taxonomy" id="1346257"/>
    <lineage>
        <taxon>Eukaryota</taxon>
        <taxon>Fungi</taxon>
        <taxon>Dikarya</taxon>
        <taxon>Ascomycota</taxon>
        <taxon>Pezizomycotina</taxon>
        <taxon>Dothideomycetes</taxon>
        <taxon>Dothideomycetes incertae sedis</taxon>
        <taxon>Patellariales</taxon>
        <taxon>Patellariaceae</taxon>
        <taxon>Patellaria</taxon>
    </lineage>
</organism>
<comment type="subcellular location">
    <subcellularLocation>
        <location evidence="1">Cytoplasm</location>
        <location evidence="1">Cytoskeleton</location>
        <location evidence="1">Microtubule organizing center</location>
        <location evidence="1">Centrosome</location>
    </subcellularLocation>
    <subcellularLocation>
        <location evidence="2">Cytoplasm</location>
        <location evidence="2">Cytoskeleton</location>
        <location evidence="2">Stress fiber</location>
    </subcellularLocation>
    <subcellularLocation>
        <location evidence="3">Cytoplasm</location>
        <location evidence="3">Myofibril</location>
    </subcellularLocation>
</comment>
<evidence type="ECO:0000256" key="7">
    <source>
        <dbReference type="ARBA" id="ARBA00022843"/>
    </source>
</evidence>
<keyword evidence="9" id="KW-0175">Coiled coil</keyword>
<evidence type="ECO:0000256" key="6">
    <source>
        <dbReference type="ARBA" id="ARBA00022553"/>
    </source>
</evidence>